<keyword evidence="4" id="KW-0012">Acyltransferase</keyword>
<dbReference type="InterPro" id="IPR000182">
    <property type="entry name" value="GNAT_dom"/>
</dbReference>
<dbReference type="NCBIfam" id="TIGR01575">
    <property type="entry name" value="rimI"/>
    <property type="match status" value="1"/>
</dbReference>
<evidence type="ECO:0000256" key="1">
    <source>
        <dbReference type="ARBA" id="ARBA00005395"/>
    </source>
</evidence>
<evidence type="ECO:0000313" key="6">
    <source>
        <dbReference type="EMBL" id="SDO15685.1"/>
    </source>
</evidence>
<dbReference type="SUPFAM" id="SSF55729">
    <property type="entry name" value="Acyl-CoA N-acyltransferases (Nat)"/>
    <property type="match status" value="1"/>
</dbReference>
<dbReference type="Gene3D" id="3.40.630.30">
    <property type="match status" value="1"/>
</dbReference>
<organism evidence="6 7">
    <name type="scientific">Alkalicoccus daliensis</name>
    <dbReference type="NCBI Taxonomy" id="745820"/>
    <lineage>
        <taxon>Bacteria</taxon>
        <taxon>Bacillati</taxon>
        <taxon>Bacillota</taxon>
        <taxon>Bacilli</taxon>
        <taxon>Bacillales</taxon>
        <taxon>Bacillaceae</taxon>
        <taxon>Alkalicoccus</taxon>
    </lineage>
</organism>
<accession>A0A1H0H964</accession>
<dbReference type="EMBL" id="FNIL01000008">
    <property type="protein sequence ID" value="SDO15685.1"/>
    <property type="molecule type" value="Genomic_DNA"/>
</dbReference>
<name>A0A1H0H964_9BACI</name>
<dbReference type="PANTHER" id="PTHR43420">
    <property type="entry name" value="ACETYLTRANSFERASE"/>
    <property type="match status" value="1"/>
</dbReference>
<feature type="domain" description="N-acetyltransferase" evidence="5">
    <location>
        <begin position="14"/>
        <end position="158"/>
    </location>
</feature>
<keyword evidence="7" id="KW-1185">Reference proteome</keyword>
<dbReference type="InterPro" id="IPR050680">
    <property type="entry name" value="YpeA/RimI_acetyltransf"/>
</dbReference>
<dbReference type="Pfam" id="PF00583">
    <property type="entry name" value="Acetyltransf_1"/>
    <property type="match status" value="1"/>
</dbReference>
<keyword evidence="3 6" id="KW-0808">Transferase</keyword>
<dbReference type="GO" id="GO:0008080">
    <property type="term" value="F:N-acetyltransferase activity"/>
    <property type="evidence" value="ECO:0007669"/>
    <property type="project" value="InterPro"/>
</dbReference>
<dbReference type="PROSITE" id="PS51186">
    <property type="entry name" value="GNAT"/>
    <property type="match status" value="1"/>
</dbReference>
<evidence type="ECO:0000259" key="5">
    <source>
        <dbReference type="PROSITE" id="PS51186"/>
    </source>
</evidence>
<dbReference type="STRING" id="745820.SAMN04488053_1086"/>
<evidence type="ECO:0000313" key="7">
    <source>
        <dbReference type="Proteomes" id="UP000198778"/>
    </source>
</evidence>
<comment type="similarity">
    <text evidence="1">Belongs to the acetyltransferase family. RimI subfamily.</text>
</comment>
<gene>
    <name evidence="6" type="ORF">SAMN04488053_1086</name>
</gene>
<evidence type="ECO:0000256" key="3">
    <source>
        <dbReference type="ARBA" id="ARBA00022679"/>
    </source>
</evidence>
<keyword evidence="2" id="KW-0963">Cytoplasm</keyword>
<keyword evidence="6" id="KW-0689">Ribosomal protein</keyword>
<dbReference type="Proteomes" id="UP000198778">
    <property type="component" value="Unassembled WGS sequence"/>
</dbReference>
<dbReference type="CDD" id="cd04301">
    <property type="entry name" value="NAT_SF"/>
    <property type="match status" value="1"/>
</dbReference>
<dbReference type="PANTHER" id="PTHR43420:SF44">
    <property type="entry name" value="ACETYLTRANSFERASE YPEA"/>
    <property type="match status" value="1"/>
</dbReference>
<evidence type="ECO:0000256" key="4">
    <source>
        <dbReference type="ARBA" id="ARBA00023315"/>
    </source>
</evidence>
<proteinExistence type="inferred from homology"/>
<keyword evidence="6" id="KW-0687">Ribonucleoprotein</keyword>
<dbReference type="InterPro" id="IPR006464">
    <property type="entry name" value="AcTrfase_RimI/Ard1"/>
</dbReference>
<protein>
    <submittedName>
        <fullName evidence="6">[SSU ribosomal protein S18P]-alanine acetyltransferase</fullName>
    </submittedName>
</protein>
<dbReference type="InterPro" id="IPR016181">
    <property type="entry name" value="Acyl_CoA_acyltransferase"/>
</dbReference>
<reference evidence="7" key="1">
    <citation type="submission" date="2016-10" db="EMBL/GenBank/DDBJ databases">
        <authorList>
            <person name="Varghese N."/>
            <person name="Submissions S."/>
        </authorList>
    </citation>
    <scope>NUCLEOTIDE SEQUENCE [LARGE SCALE GENOMIC DNA]</scope>
    <source>
        <strain evidence="7">CGMCC 1.10369</strain>
    </source>
</reference>
<dbReference type="AlphaFoldDB" id="A0A1H0H964"/>
<evidence type="ECO:0000256" key="2">
    <source>
        <dbReference type="ARBA" id="ARBA00022490"/>
    </source>
</evidence>
<sequence>MSNRWSGSRTGGNVRIRMMDVIDIEGVLEVEALSFSTPWTKEAFYQEITKNQFAYYFIAQLGGKIVGYCGLWVVVENANITNIAVHPEYRKQGIGEGLMKGAVDMAKMLGAEKLSLEVRVSNEGAQHLYKKFGFQPGGIRKRYYTDNQEDALVMWVNL</sequence>
<dbReference type="GO" id="GO:0005840">
    <property type="term" value="C:ribosome"/>
    <property type="evidence" value="ECO:0007669"/>
    <property type="project" value="UniProtKB-KW"/>
</dbReference>